<dbReference type="AlphaFoldDB" id="A0A0C2ZXI4"/>
<reference evidence="2" key="2">
    <citation type="submission" date="2015-01" db="EMBL/GenBank/DDBJ databases">
        <title>Evolutionary Origins and Diversification of the Mycorrhizal Mutualists.</title>
        <authorList>
            <consortium name="DOE Joint Genome Institute"/>
            <consortium name="Mycorrhizal Genomics Consortium"/>
            <person name="Kohler A."/>
            <person name="Kuo A."/>
            <person name="Nagy L.G."/>
            <person name="Floudas D."/>
            <person name="Copeland A."/>
            <person name="Barry K.W."/>
            <person name="Cichocki N."/>
            <person name="Veneault-Fourrey C."/>
            <person name="LaButti K."/>
            <person name="Lindquist E.A."/>
            <person name="Lipzen A."/>
            <person name="Lundell T."/>
            <person name="Morin E."/>
            <person name="Murat C."/>
            <person name="Riley R."/>
            <person name="Ohm R."/>
            <person name="Sun H."/>
            <person name="Tunlid A."/>
            <person name="Henrissat B."/>
            <person name="Grigoriev I.V."/>
            <person name="Hibbett D.S."/>
            <person name="Martin F."/>
        </authorList>
    </citation>
    <scope>NUCLEOTIDE SEQUENCE [LARGE SCALE GENOMIC DNA]</scope>
    <source>
        <strain evidence="2">Foug A</strain>
    </source>
</reference>
<dbReference type="OrthoDB" id="2686513at2759"/>
<organism evidence="1 2">
    <name type="scientific">Scleroderma citrinum Foug A</name>
    <dbReference type="NCBI Taxonomy" id="1036808"/>
    <lineage>
        <taxon>Eukaryota</taxon>
        <taxon>Fungi</taxon>
        <taxon>Dikarya</taxon>
        <taxon>Basidiomycota</taxon>
        <taxon>Agaricomycotina</taxon>
        <taxon>Agaricomycetes</taxon>
        <taxon>Agaricomycetidae</taxon>
        <taxon>Boletales</taxon>
        <taxon>Sclerodermatineae</taxon>
        <taxon>Sclerodermataceae</taxon>
        <taxon>Scleroderma</taxon>
    </lineage>
</organism>
<accession>A0A0C2ZXI4</accession>
<sequence>MCCGVIVNMAVLLKATDSYRCLLCNITNAITATLVSRLMLNLRDPRVTDPIGSSLLPLSHANMMFTPGDIDDVVRMSGTCHG</sequence>
<evidence type="ECO:0000313" key="1">
    <source>
        <dbReference type="EMBL" id="KIM57172.1"/>
    </source>
</evidence>
<dbReference type="InParanoid" id="A0A0C2ZXI4"/>
<keyword evidence="2" id="KW-1185">Reference proteome</keyword>
<protein>
    <submittedName>
        <fullName evidence="1">Uncharacterized protein</fullName>
    </submittedName>
</protein>
<proteinExistence type="predicted"/>
<reference evidence="1 2" key="1">
    <citation type="submission" date="2014-04" db="EMBL/GenBank/DDBJ databases">
        <authorList>
            <consortium name="DOE Joint Genome Institute"/>
            <person name="Kuo A."/>
            <person name="Kohler A."/>
            <person name="Nagy L.G."/>
            <person name="Floudas D."/>
            <person name="Copeland A."/>
            <person name="Barry K.W."/>
            <person name="Cichocki N."/>
            <person name="Veneault-Fourrey C."/>
            <person name="LaButti K."/>
            <person name="Lindquist E.A."/>
            <person name="Lipzen A."/>
            <person name="Lundell T."/>
            <person name="Morin E."/>
            <person name="Murat C."/>
            <person name="Sun H."/>
            <person name="Tunlid A."/>
            <person name="Henrissat B."/>
            <person name="Grigoriev I.V."/>
            <person name="Hibbett D.S."/>
            <person name="Martin F."/>
            <person name="Nordberg H.P."/>
            <person name="Cantor M.N."/>
            <person name="Hua S.X."/>
        </authorList>
    </citation>
    <scope>NUCLEOTIDE SEQUENCE [LARGE SCALE GENOMIC DNA]</scope>
    <source>
        <strain evidence="1 2">Foug A</strain>
    </source>
</reference>
<evidence type="ECO:0000313" key="2">
    <source>
        <dbReference type="Proteomes" id="UP000053989"/>
    </source>
</evidence>
<dbReference type="Proteomes" id="UP000053989">
    <property type="component" value="Unassembled WGS sequence"/>
</dbReference>
<name>A0A0C2ZXI4_9AGAM</name>
<dbReference type="EMBL" id="KN822104">
    <property type="protein sequence ID" value="KIM57172.1"/>
    <property type="molecule type" value="Genomic_DNA"/>
</dbReference>
<gene>
    <name evidence="1" type="ORF">SCLCIDRAFT_183960</name>
</gene>
<dbReference type="HOGENOM" id="CLU_2559625_0_0_1"/>